<dbReference type="EMBL" id="AWUE01018125">
    <property type="protein sequence ID" value="OMO82560.1"/>
    <property type="molecule type" value="Genomic_DNA"/>
</dbReference>
<protein>
    <submittedName>
        <fullName evidence="1">Uncharacterized protein</fullName>
    </submittedName>
</protein>
<organism evidence="1 2">
    <name type="scientific">Corchorus olitorius</name>
    <dbReference type="NCBI Taxonomy" id="93759"/>
    <lineage>
        <taxon>Eukaryota</taxon>
        <taxon>Viridiplantae</taxon>
        <taxon>Streptophyta</taxon>
        <taxon>Embryophyta</taxon>
        <taxon>Tracheophyta</taxon>
        <taxon>Spermatophyta</taxon>
        <taxon>Magnoliopsida</taxon>
        <taxon>eudicotyledons</taxon>
        <taxon>Gunneridae</taxon>
        <taxon>Pentapetalae</taxon>
        <taxon>rosids</taxon>
        <taxon>malvids</taxon>
        <taxon>Malvales</taxon>
        <taxon>Malvaceae</taxon>
        <taxon>Grewioideae</taxon>
        <taxon>Apeibeae</taxon>
        <taxon>Corchorus</taxon>
    </lineage>
</organism>
<keyword evidence="2" id="KW-1185">Reference proteome</keyword>
<dbReference type="Proteomes" id="UP000187203">
    <property type="component" value="Unassembled WGS sequence"/>
</dbReference>
<gene>
    <name evidence="1" type="ORF">COLO4_22925</name>
</gene>
<proteinExistence type="predicted"/>
<dbReference type="AlphaFoldDB" id="A0A1R3IJ29"/>
<evidence type="ECO:0000313" key="2">
    <source>
        <dbReference type="Proteomes" id="UP000187203"/>
    </source>
</evidence>
<sequence>MVKEIVCVFLSMSGSNFVWDFGEWRRWESDDQWVVCMREDYPEVVERVRVVSVEREDSRMRVDYGEGLFVMDRIRGLRWQNELAW</sequence>
<accession>A0A1R3IJ29</accession>
<evidence type="ECO:0000313" key="1">
    <source>
        <dbReference type="EMBL" id="OMO82560.1"/>
    </source>
</evidence>
<name>A0A1R3IJ29_9ROSI</name>
<comment type="caution">
    <text evidence="1">The sequence shown here is derived from an EMBL/GenBank/DDBJ whole genome shotgun (WGS) entry which is preliminary data.</text>
</comment>
<reference evidence="2" key="1">
    <citation type="submission" date="2013-09" db="EMBL/GenBank/DDBJ databases">
        <title>Corchorus olitorius genome sequencing.</title>
        <authorList>
            <person name="Alam M."/>
            <person name="Haque M.S."/>
            <person name="Islam M.S."/>
            <person name="Emdad E.M."/>
            <person name="Islam M.M."/>
            <person name="Ahmed B."/>
            <person name="Halim A."/>
            <person name="Hossen Q.M.M."/>
            <person name="Hossain M.Z."/>
            <person name="Ahmed R."/>
            <person name="Khan M.M."/>
            <person name="Islam R."/>
            <person name="Rashid M.M."/>
            <person name="Khan S.A."/>
            <person name="Rahman M.S."/>
            <person name="Alam M."/>
            <person name="Yahiya A.S."/>
            <person name="Khan M.S."/>
            <person name="Azam M.S."/>
            <person name="Haque T."/>
            <person name="Lashkar M.Z.H."/>
            <person name="Akhand A.I."/>
            <person name="Morshed G."/>
            <person name="Roy S."/>
            <person name="Uddin K.S."/>
            <person name="Rabeya T."/>
            <person name="Hossain A.S."/>
            <person name="Chowdhury A."/>
            <person name="Snigdha A.R."/>
            <person name="Mortoza M.S."/>
            <person name="Matin S.A."/>
            <person name="Hoque S.M.E."/>
            <person name="Islam M.K."/>
            <person name="Roy D.K."/>
            <person name="Haider R."/>
            <person name="Moosa M.M."/>
            <person name="Elias S.M."/>
            <person name="Hasan A.M."/>
            <person name="Jahan S."/>
            <person name="Shafiuddin M."/>
            <person name="Mahmood N."/>
            <person name="Shommy N.S."/>
        </authorList>
    </citation>
    <scope>NUCLEOTIDE SEQUENCE [LARGE SCALE GENOMIC DNA]</scope>
    <source>
        <strain evidence="2">cv. O-4</strain>
    </source>
</reference>